<dbReference type="EMBL" id="GBRH01251629">
    <property type="protein sequence ID" value="JAD46266.1"/>
    <property type="molecule type" value="Transcribed_RNA"/>
</dbReference>
<accession>A0A0A9A575</accession>
<protein>
    <submittedName>
        <fullName evidence="1">Uncharacterized protein</fullName>
    </submittedName>
</protein>
<dbReference type="AlphaFoldDB" id="A0A0A9A575"/>
<reference evidence="1" key="1">
    <citation type="submission" date="2014-09" db="EMBL/GenBank/DDBJ databases">
        <authorList>
            <person name="Magalhaes I.L.F."/>
            <person name="Oliveira U."/>
            <person name="Santos F.R."/>
            <person name="Vidigal T.H.D.A."/>
            <person name="Brescovit A.D."/>
            <person name="Santos A.J."/>
        </authorList>
    </citation>
    <scope>NUCLEOTIDE SEQUENCE</scope>
    <source>
        <tissue evidence="1">Shoot tissue taken approximately 20 cm above the soil surface</tissue>
    </source>
</reference>
<evidence type="ECO:0000313" key="1">
    <source>
        <dbReference type="EMBL" id="JAD46266.1"/>
    </source>
</evidence>
<organism evidence="1">
    <name type="scientific">Arundo donax</name>
    <name type="common">Giant reed</name>
    <name type="synonym">Donax arundinaceus</name>
    <dbReference type="NCBI Taxonomy" id="35708"/>
    <lineage>
        <taxon>Eukaryota</taxon>
        <taxon>Viridiplantae</taxon>
        <taxon>Streptophyta</taxon>
        <taxon>Embryophyta</taxon>
        <taxon>Tracheophyta</taxon>
        <taxon>Spermatophyta</taxon>
        <taxon>Magnoliopsida</taxon>
        <taxon>Liliopsida</taxon>
        <taxon>Poales</taxon>
        <taxon>Poaceae</taxon>
        <taxon>PACMAD clade</taxon>
        <taxon>Arundinoideae</taxon>
        <taxon>Arundineae</taxon>
        <taxon>Arundo</taxon>
    </lineage>
</organism>
<name>A0A0A9A575_ARUDO</name>
<sequence>MLFCQVTCSSASLVFLFFWQVSEVFIIFVSSEKAQFSCLYPRIILLNRVVNNLCGTFEVFRNHQLRTRVRNLIR</sequence>
<reference evidence="1" key="2">
    <citation type="journal article" date="2015" name="Data Brief">
        <title>Shoot transcriptome of the giant reed, Arundo donax.</title>
        <authorList>
            <person name="Barrero R.A."/>
            <person name="Guerrero F.D."/>
            <person name="Moolhuijzen P."/>
            <person name="Goolsby J.A."/>
            <person name="Tidwell J."/>
            <person name="Bellgard S.E."/>
            <person name="Bellgard M.I."/>
        </authorList>
    </citation>
    <scope>NUCLEOTIDE SEQUENCE</scope>
    <source>
        <tissue evidence="1">Shoot tissue taken approximately 20 cm above the soil surface</tissue>
    </source>
</reference>
<proteinExistence type="predicted"/>